<accession>A0A9Q3VQG7</accession>
<protein>
    <submittedName>
        <fullName evidence="1">Uncharacterized protein</fullName>
    </submittedName>
</protein>
<sequence>MSNAVQDERCDECGSRIVIGLGCDCPPDGRVPTHRTASQVREEWRRFPTDTILISPTQYAHRSGCPHLTEELVQPPRWGWIPDPAPGLWDRLGISHPAAATQGNTSRRAIKRCPDCDAASS</sequence>
<dbReference type="Proteomes" id="UP001108029">
    <property type="component" value="Unassembled WGS sequence"/>
</dbReference>
<comment type="caution">
    <text evidence="1">The sequence shown here is derived from an EMBL/GenBank/DDBJ whole genome shotgun (WGS) entry which is preliminary data.</text>
</comment>
<reference evidence="1" key="1">
    <citation type="submission" date="2021-12" db="EMBL/GenBank/DDBJ databases">
        <authorList>
            <person name="Lee J.-H."/>
            <person name="Kim S.-B."/>
        </authorList>
    </citation>
    <scope>NUCLEOTIDE SEQUENCE</scope>
    <source>
        <strain evidence="1">NR30</strain>
    </source>
</reference>
<dbReference type="RefSeq" id="WP_232649377.1">
    <property type="nucleotide sequence ID" value="NZ_JAJSBI010000007.1"/>
</dbReference>
<organism evidence="1 2">
    <name type="scientific">Streptomyces guryensis</name>
    <dbReference type="NCBI Taxonomy" id="2886947"/>
    <lineage>
        <taxon>Bacteria</taxon>
        <taxon>Bacillati</taxon>
        <taxon>Actinomycetota</taxon>
        <taxon>Actinomycetes</taxon>
        <taxon>Kitasatosporales</taxon>
        <taxon>Streptomycetaceae</taxon>
        <taxon>Streptomyces</taxon>
    </lineage>
</organism>
<keyword evidence="2" id="KW-1185">Reference proteome</keyword>
<dbReference type="EMBL" id="JAJSBI010000007">
    <property type="protein sequence ID" value="MCD9875256.1"/>
    <property type="molecule type" value="Genomic_DNA"/>
</dbReference>
<evidence type="ECO:0000313" key="1">
    <source>
        <dbReference type="EMBL" id="MCD9875256.1"/>
    </source>
</evidence>
<evidence type="ECO:0000313" key="2">
    <source>
        <dbReference type="Proteomes" id="UP001108029"/>
    </source>
</evidence>
<dbReference type="AlphaFoldDB" id="A0A9Q3VQG7"/>
<proteinExistence type="predicted"/>
<gene>
    <name evidence="1" type="ORF">LJ657_16570</name>
</gene>
<name>A0A9Q3VQG7_9ACTN</name>